<dbReference type="Pfam" id="PF07714">
    <property type="entry name" value="PK_Tyr_Ser-Thr"/>
    <property type="match status" value="1"/>
</dbReference>
<name>A0A6U9R5F0_9CHLO</name>
<dbReference type="Gene3D" id="1.10.510.10">
    <property type="entry name" value="Transferase(Phosphotransferase) domain 1"/>
    <property type="match status" value="1"/>
</dbReference>
<dbReference type="GO" id="GO:0004722">
    <property type="term" value="F:protein serine/threonine phosphatase activity"/>
    <property type="evidence" value="ECO:0007669"/>
    <property type="project" value="InterPro"/>
</dbReference>
<sequence>MEVEAAMEQVRRLVQLGSFHEAEAVGKNAPIPLAMRKDQLGPVHETTAANEADIDPGVERFISADVGSELPAEPCVNLGKVNHGLTSLSDMQDKHASSVDDTKQHAIQRVEASIPSLNPATNFISPSSRVSFHSYEGANVAIKFPKIASSADLERFRAEIIVLSHLAHPNIVRLVGARCIPPDYFFATQLCSGGSLEGVLHALGYSGHGLDAHTTVGLAQDIASALQHAHMHGIIHRDVKPANILFDGAGRAVLADFGIAEFTHDRAAVEGTEDNGSMKAKQALDIESQCTQDSTDMDSRSNRKRMTSSHQKPSFKPSGGFQHARAGGTMLYMAPEQLMGQHAEKASDVWAWAVMINEAMSGIKPYSDCNKGEPDAHTVLELGYAQHELSSAIVSCGLRPTIATGTPAGLGRLLEQCWEKEPSKRPSFQNILPVLESVSESLPAKVECPHAVADSSKIPEQTMEPQKKPRTSLDLDKELELDNGENIHWPRPPHESSLPSGSYFPTGVKVGSFETAGNRGEDRMEDRHVLAECLGGHDDIHMVAIFDGHRGSEMAEFAQRHMLQTLRHYWHLPLDEALRHSFLFLDAKFRALEDEWYQRRMQQLGPENAGKRSWPGATAICALLVGRHLWVANTGDCRAVLCQSGLANSLTRDHTVEDASERERVKLDGGLVEWKVNSWRVGKVGIQVTRSLGDGDLKNEGVIADPEITYKEITNEDEFLILASDGLWERVPNQAAVGLVHDTVKQPNMCSQRLAFEAITAGSGDNVTVAVMFLQPADTIEKVYALGREKYAYTDTAFGTRSARAKSPTRAAADEILDTY</sequence>
<proteinExistence type="predicted"/>
<dbReference type="InterPro" id="IPR000719">
    <property type="entry name" value="Prot_kinase_dom"/>
</dbReference>
<dbReference type="EMBL" id="HBIS01005070">
    <property type="protein sequence ID" value="CAE0610753.1"/>
    <property type="molecule type" value="Transcribed_RNA"/>
</dbReference>
<evidence type="ECO:0000259" key="2">
    <source>
        <dbReference type="PROSITE" id="PS50011"/>
    </source>
</evidence>
<dbReference type="PROSITE" id="PS00108">
    <property type="entry name" value="PROTEIN_KINASE_ST"/>
    <property type="match status" value="1"/>
</dbReference>
<dbReference type="SUPFAM" id="SSF81606">
    <property type="entry name" value="PP2C-like"/>
    <property type="match status" value="1"/>
</dbReference>
<dbReference type="SMART" id="SM00220">
    <property type="entry name" value="S_TKc"/>
    <property type="match status" value="1"/>
</dbReference>
<dbReference type="Pfam" id="PF00481">
    <property type="entry name" value="PP2C"/>
    <property type="match status" value="1"/>
</dbReference>
<feature type="domain" description="Protein kinase" evidence="2">
    <location>
        <begin position="72"/>
        <end position="442"/>
    </location>
</feature>
<evidence type="ECO:0000313" key="5">
    <source>
        <dbReference type="EMBL" id="CAE0610754.1"/>
    </source>
</evidence>
<dbReference type="InterPro" id="IPR001245">
    <property type="entry name" value="Ser-Thr/Tyr_kinase_cat_dom"/>
</dbReference>
<evidence type="ECO:0000313" key="4">
    <source>
        <dbReference type="EMBL" id="CAE0610753.1"/>
    </source>
</evidence>
<dbReference type="InterPro" id="IPR001932">
    <property type="entry name" value="PPM-type_phosphatase-like_dom"/>
</dbReference>
<dbReference type="SMART" id="SM00331">
    <property type="entry name" value="PP2C_SIG"/>
    <property type="match status" value="1"/>
</dbReference>
<dbReference type="Pfam" id="PF00069">
    <property type="entry name" value="Pkinase"/>
    <property type="match status" value="1"/>
</dbReference>
<dbReference type="Gene3D" id="3.60.40.10">
    <property type="entry name" value="PPM-type phosphatase domain"/>
    <property type="match status" value="1"/>
</dbReference>
<dbReference type="CDD" id="cd00143">
    <property type="entry name" value="PP2Cc"/>
    <property type="match status" value="1"/>
</dbReference>
<feature type="region of interest" description="Disordered" evidence="1">
    <location>
        <begin position="270"/>
        <end position="321"/>
    </location>
</feature>
<accession>A0A6U9R5F0</accession>
<evidence type="ECO:0000259" key="3">
    <source>
        <dbReference type="PROSITE" id="PS51746"/>
    </source>
</evidence>
<evidence type="ECO:0008006" key="6">
    <source>
        <dbReference type="Google" id="ProtNLM"/>
    </source>
</evidence>
<dbReference type="AlphaFoldDB" id="A0A6U9R5F0"/>
<evidence type="ECO:0000256" key="1">
    <source>
        <dbReference type="SAM" id="MobiDB-lite"/>
    </source>
</evidence>
<dbReference type="PROSITE" id="PS50011">
    <property type="entry name" value="PROTEIN_KINASE_DOM"/>
    <property type="match status" value="1"/>
</dbReference>
<protein>
    <recommendedName>
        <fullName evidence="6">Protein-serine/threonine phosphatase</fullName>
    </recommendedName>
</protein>
<reference evidence="5" key="1">
    <citation type="submission" date="2021-01" db="EMBL/GenBank/DDBJ databases">
        <authorList>
            <person name="Corre E."/>
            <person name="Pelletier E."/>
            <person name="Niang G."/>
            <person name="Scheremetjew M."/>
            <person name="Finn R."/>
            <person name="Kale V."/>
            <person name="Holt S."/>
            <person name="Cochrane G."/>
            <person name="Meng A."/>
            <person name="Brown T."/>
            <person name="Cohen L."/>
        </authorList>
    </citation>
    <scope>NUCLEOTIDE SEQUENCE</scope>
    <source>
        <strain evidence="5">CCMP1897</strain>
    </source>
</reference>
<dbReference type="Gene3D" id="3.30.200.20">
    <property type="entry name" value="Phosphorylase Kinase, domain 1"/>
    <property type="match status" value="1"/>
</dbReference>
<dbReference type="EMBL" id="HBIS01005071">
    <property type="protein sequence ID" value="CAE0610754.1"/>
    <property type="molecule type" value="Transcribed_RNA"/>
</dbReference>
<organism evidence="5">
    <name type="scientific">Picocystis salinarum</name>
    <dbReference type="NCBI Taxonomy" id="88271"/>
    <lineage>
        <taxon>Eukaryota</taxon>
        <taxon>Viridiplantae</taxon>
        <taxon>Chlorophyta</taxon>
        <taxon>Picocystophyceae</taxon>
        <taxon>Picocystales</taxon>
        <taxon>Picocystaceae</taxon>
        <taxon>Picocystis</taxon>
    </lineage>
</organism>
<dbReference type="InterPro" id="IPR008271">
    <property type="entry name" value="Ser/Thr_kinase_AS"/>
</dbReference>
<dbReference type="InterPro" id="IPR015655">
    <property type="entry name" value="PP2C"/>
</dbReference>
<feature type="domain" description="PPM-type phosphatase" evidence="3">
    <location>
        <begin position="509"/>
        <end position="774"/>
    </location>
</feature>
<dbReference type="GO" id="GO:0005524">
    <property type="term" value="F:ATP binding"/>
    <property type="evidence" value="ECO:0007669"/>
    <property type="project" value="InterPro"/>
</dbReference>
<dbReference type="PROSITE" id="PS51746">
    <property type="entry name" value="PPM_2"/>
    <property type="match status" value="1"/>
</dbReference>
<dbReference type="SUPFAM" id="SSF56112">
    <property type="entry name" value="Protein kinase-like (PK-like)"/>
    <property type="match status" value="1"/>
</dbReference>
<dbReference type="SMART" id="SM00332">
    <property type="entry name" value="PP2Cc"/>
    <property type="match status" value="1"/>
</dbReference>
<dbReference type="InterPro" id="IPR036457">
    <property type="entry name" value="PPM-type-like_dom_sf"/>
</dbReference>
<dbReference type="GO" id="GO:0004672">
    <property type="term" value="F:protein kinase activity"/>
    <property type="evidence" value="ECO:0007669"/>
    <property type="project" value="InterPro"/>
</dbReference>
<dbReference type="InterPro" id="IPR011009">
    <property type="entry name" value="Kinase-like_dom_sf"/>
</dbReference>
<dbReference type="PANTHER" id="PTHR47992">
    <property type="entry name" value="PROTEIN PHOSPHATASE"/>
    <property type="match status" value="1"/>
</dbReference>
<gene>
    <name evidence="4" type="ORF">PSAL00342_LOCUS4588</name>
    <name evidence="5" type="ORF">PSAL00342_LOCUS4589</name>
</gene>